<organism evidence="1 2">
    <name type="scientific">Flavobacterium urumqiense</name>
    <dbReference type="NCBI Taxonomy" id="935224"/>
    <lineage>
        <taxon>Bacteria</taxon>
        <taxon>Pseudomonadati</taxon>
        <taxon>Bacteroidota</taxon>
        <taxon>Flavobacteriia</taxon>
        <taxon>Flavobacteriales</taxon>
        <taxon>Flavobacteriaceae</taxon>
        <taxon>Flavobacterium</taxon>
    </lineage>
</organism>
<dbReference type="AlphaFoldDB" id="A0A1H5Z436"/>
<dbReference type="Proteomes" id="UP000236737">
    <property type="component" value="Unassembled WGS sequence"/>
</dbReference>
<name>A0A1H5Z436_9FLAO</name>
<evidence type="ECO:0000313" key="1">
    <source>
        <dbReference type="EMBL" id="SEG31273.1"/>
    </source>
</evidence>
<accession>A0A1H5Z436</accession>
<proteinExistence type="predicted"/>
<dbReference type="EMBL" id="FNVP01000009">
    <property type="protein sequence ID" value="SEG31273.1"/>
    <property type="molecule type" value="Genomic_DNA"/>
</dbReference>
<gene>
    <name evidence="1" type="ORF">SAMN04488130_10999</name>
</gene>
<reference evidence="2" key="1">
    <citation type="submission" date="2016-10" db="EMBL/GenBank/DDBJ databases">
        <authorList>
            <person name="Varghese N."/>
            <person name="Submissions S."/>
        </authorList>
    </citation>
    <scope>NUCLEOTIDE SEQUENCE [LARGE SCALE GENOMIC DNA]</scope>
    <source>
        <strain evidence="2">CGMCC 1.9230</strain>
    </source>
</reference>
<sequence length="52" mass="5785">MKQKNIIRAIKALALACAANKGFTGSEAIQELANQKMKLLIPLIKTEHEQQH</sequence>
<protein>
    <submittedName>
        <fullName evidence="1">Uncharacterized protein</fullName>
    </submittedName>
</protein>
<evidence type="ECO:0000313" key="2">
    <source>
        <dbReference type="Proteomes" id="UP000236737"/>
    </source>
</evidence>
<keyword evidence="2" id="KW-1185">Reference proteome</keyword>